<dbReference type="Pfam" id="PF12010">
    <property type="entry name" value="DUF3502"/>
    <property type="match status" value="1"/>
</dbReference>
<dbReference type="Gene3D" id="3.40.190.10">
    <property type="entry name" value="Periplasmic binding protein-like II"/>
    <property type="match status" value="2"/>
</dbReference>
<proteinExistence type="predicted"/>
<dbReference type="InterPro" id="IPR022627">
    <property type="entry name" value="DUF3502"/>
</dbReference>
<accession>A0A9D1K7E9</accession>
<sequence>MAKKLATWLLLLSVLTFSAAGTVFAEEEALPMRWLIPGEEPYDVDMVEEALEEMMREDGLNIDLDFMFFNWDVWDQKVNVMLASGDEFELINTLDNGSPSTTSLMSKNAIIPLNDLLEEYGQDMLALFDEASWQQATINGNIMAIPAPWIDMKVENYMCMRQDMLDKYGLDLPNTLDELLAACETIYNGELEETGTPWYIALRAEGNVGLFTPLQRGIDGYPFKIVDLMVILFEDGSAESYLESDQFKQWCEFAYEANQKGMIFPDLLSMNTGSVGEPTERGNFLASDRNFTGERTIRANYDENARLVNFYLNREEPTVRFSAYPNCNTVSATSPHPEAAIMFLNWLYSDAFHMQTLLYGIEGTHWIDEGGREMSYTEYNTNEEGNGGYQYAFPSSWINYAPYLRFEKGTDYEGSATIEYSYDESTKTSLNSGFMYAPDKAAAEYANCKSVITTYINPILLGFQSYDEAFPAALQRMKDAGLDKVIEEIIEQHEAFLANK</sequence>
<dbReference type="InterPro" id="IPR006059">
    <property type="entry name" value="SBP"/>
</dbReference>
<keyword evidence="1" id="KW-0732">Signal</keyword>
<dbReference type="AlphaFoldDB" id="A0A9D1K7E9"/>
<evidence type="ECO:0000313" key="3">
    <source>
        <dbReference type="EMBL" id="HIS92833.1"/>
    </source>
</evidence>
<feature type="domain" description="DUF3502" evidence="2">
    <location>
        <begin position="433"/>
        <end position="498"/>
    </location>
</feature>
<reference evidence="3" key="2">
    <citation type="journal article" date="2021" name="PeerJ">
        <title>Extensive microbial diversity within the chicken gut microbiome revealed by metagenomics and culture.</title>
        <authorList>
            <person name="Gilroy R."/>
            <person name="Ravi A."/>
            <person name="Getino M."/>
            <person name="Pursley I."/>
            <person name="Horton D.L."/>
            <person name="Alikhan N.F."/>
            <person name="Baker D."/>
            <person name="Gharbi K."/>
            <person name="Hall N."/>
            <person name="Watson M."/>
            <person name="Adriaenssens E.M."/>
            <person name="Foster-Nyarko E."/>
            <person name="Jarju S."/>
            <person name="Secka A."/>
            <person name="Antonio M."/>
            <person name="Oren A."/>
            <person name="Chaudhuri R.R."/>
            <person name="La Ragione R."/>
            <person name="Hildebrand F."/>
            <person name="Pallen M.J."/>
        </authorList>
    </citation>
    <scope>NUCLEOTIDE SEQUENCE</scope>
    <source>
        <strain evidence="3">13766</strain>
    </source>
</reference>
<dbReference type="SUPFAM" id="SSF53850">
    <property type="entry name" value="Periplasmic binding protein-like II"/>
    <property type="match status" value="1"/>
</dbReference>
<dbReference type="InterPro" id="IPR050490">
    <property type="entry name" value="Bact_solute-bd_prot1"/>
</dbReference>
<feature type="chain" id="PRO_5038363313" evidence="1">
    <location>
        <begin position="26"/>
        <end position="500"/>
    </location>
</feature>
<dbReference type="Pfam" id="PF01547">
    <property type="entry name" value="SBP_bac_1"/>
    <property type="match status" value="1"/>
</dbReference>
<evidence type="ECO:0000259" key="2">
    <source>
        <dbReference type="Pfam" id="PF12010"/>
    </source>
</evidence>
<dbReference type="PANTHER" id="PTHR43649">
    <property type="entry name" value="ARABINOSE-BINDING PROTEIN-RELATED"/>
    <property type="match status" value="1"/>
</dbReference>
<organism evidence="3 4">
    <name type="scientific">Candidatus Alectryocaccomicrobium excrementavium</name>
    <dbReference type="NCBI Taxonomy" id="2840668"/>
    <lineage>
        <taxon>Bacteria</taxon>
        <taxon>Bacillati</taxon>
        <taxon>Bacillota</taxon>
        <taxon>Clostridia</taxon>
        <taxon>Candidatus Alectryocaccomicrobium</taxon>
    </lineage>
</organism>
<comment type="caution">
    <text evidence="3">The sequence shown here is derived from an EMBL/GenBank/DDBJ whole genome shotgun (WGS) entry which is preliminary data.</text>
</comment>
<reference evidence="3" key="1">
    <citation type="submission" date="2020-10" db="EMBL/GenBank/DDBJ databases">
        <authorList>
            <person name="Gilroy R."/>
        </authorList>
    </citation>
    <scope>NUCLEOTIDE SEQUENCE</scope>
    <source>
        <strain evidence="3">13766</strain>
    </source>
</reference>
<protein>
    <submittedName>
        <fullName evidence="3">Extracellular solute-binding protein</fullName>
    </submittedName>
</protein>
<name>A0A9D1K7E9_9FIRM</name>
<evidence type="ECO:0000256" key="1">
    <source>
        <dbReference type="SAM" id="SignalP"/>
    </source>
</evidence>
<dbReference type="Proteomes" id="UP000824140">
    <property type="component" value="Unassembled WGS sequence"/>
</dbReference>
<evidence type="ECO:0000313" key="4">
    <source>
        <dbReference type="Proteomes" id="UP000824140"/>
    </source>
</evidence>
<dbReference type="EMBL" id="DVJN01000152">
    <property type="protein sequence ID" value="HIS92833.1"/>
    <property type="molecule type" value="Genomic_DNA"/>
</dbReference>
<feature type="signal peptide" evidence="1">
    <location>
        <begin position="1"/>
        <end position="25"/>
    </location>
</feature>
<gene>
    <name evidence="3" type="ORF">IAA84_07470</name>
</gene>
<dbReference type="PANTHER" id="PTHR43649:SF12">
    <property type="entry name" value="DIACETYLCHITOBIOSE BINDING PROTEIN DASA"/>
    <property type="match status" value="1"/>
</dbReference>